<dbReference type="UniPathway" id="UPA00028">
    <property type="reaction ID" value="UER00002"/>
</dbReference>
<accession>A0A5C1YHM0</accession>
<evidence type="ECO:0000313" key="15">
    <source>
        <dbReference type="Proteomes" id="UP000324678"/>
    </source>
</evidence>
<keyword evidence="8 9" id="KW-0670">Pyruvate</keyword>
<evidence type="ECO:0000256" key="1">
    <source>
        <dbReference type="ARBA" id="ARBA00022490"/>
    </source>
</evidence>
<dbReference type="GO" id="GO:0004068">
    <property type="term" value="F:aspartate 1-decarboxylase activity"/>
    <property type="evidence" value="ECO:0007669"/>
    <property type="project" value="UniProtKB-UniRule"/>
</dbReference>
<dbReference type="EC" id="4.1.1.11" evidence="9"/>
<evidence type="ECO:0000256" key="10">
    <source>
        <dbReference type="PIRSR" id="PIRSR006246-1"/>
    </source>
</evidence>
<evidence type="ECO:0000256" key="7">
    <source>
        <dbReference type="ARBA" id="ARBA00023270"/>
    </source>
</evidence>
<keyword evidence="15" id="KW-1185">Reference proteome</keyword>
<reference evidence="14 15" key="1">
    <citation type="submission" date="2019-09" db="EMBL/GenBank/DDBJ databases">
        <title>Genome sequencing of strain KACC 19306.</title>
        <authorList>
            <person name="Heo J."/>
            <person name="Kim S.-J."/>
            <person name="Kim J.-S."/>
            <person name="Hong S.-B."/>
            <person name="Kwon S.-W."/>
        </authorList>
    </citation>
    <scope>NUCLEOTIDE SEQUENCE [LARGE SCALE GENOMIC DNA]</scope>
    <source>
        <strain evidence="14 15">KACC 19306</strain>
    </source>
</reference>
<organism evidence="14 15">
    <name type="scientific">Agromyces intestinalis</name>
    <dbReference type="NCBI Taxonomy" id="2592652"/>
    <lineage>
        <taxon>Bacteria</taxon>
        <taxon>Bacillati</taxon>
        <taxon>Actinomycetota</taxon>
        <taxon>Actinomycetes</taxon>
        <taxon>Micrococcales</taxon>
        <taxon>Microbacteriaceae</taxon>
        <taxon>Agromyces</taxon>
    </lineage>
</organism>
<dbReference type="AlphaFoldDB" id="A0A5C1YHM0"/>
<dbReference type="PIRSF" id="PIRSF006246">
    <property type="entry name" value="Asp_decarbox"/>
    <property type="match status" value="1"/>
</dbReference>
<evidence type="ECO:0000256" key="5">
    <source>
        <dbReference type="ARBA" id="ARBA00023145"/>
    </source>
</evidence>
<feature type="chain" id="PRO_5023213186" description="Aspartate 1-decarboxylase alpha chain" evidence="9 13">
    <location>
        <begin position="28"/>
        <end position="141"/>
    </location>
</feature>
<gene>
    <name evidence="9" type="primary">panD</name>
    <name evidence="14" type="ORF">FLP10_11160</name>
</gene>
<dbReference type="GO" id="GO:0005829">
    <property type="term" value="C:cytosol"/>
    <property type="evidence" value="ECO:0007669"/>
    <property type="project" value="TreeGrafter"/>
</dbReference>
<feature type="binding site" evidence="9 11">
    <location>
        <begin position="76"/>
        <end position="78"/>
    </location>
    <ligand>
        <name>substrate</name>
    </ligand>
</feature>
<sequence length="141" mass="14575">MPSFRRTMLKSKIHRATVTHADLHYVGSITVDQDLLDAADILPGELVSVVNIANGARFDTYTIAGERGSGVIGVNGAAARLVAVGDLVILISWASLDAADAAEFAPAIVHVDAANRIVELGTDPAEAIVGDVATPPHAVLA</sequence>
<dbReference type="EMBL" id="CP043505">
    <property type="protein sequence ID" value="QEO14910.1"/>
    <property type="molecule type" value="Genomic_DNA"/>
</dbReference>
<dbReference type="Pfam" id="PF02261">
    <property type="entry name" value="Asp_decarbox"/>
    <property type="match status" value="1"/>
</dbReference>
<comment type="function">
    <text evidence="9">Catalyzes the pyruvoyl-dependent decarboxylation of aspartate to produce beta-alanine.</text>
</comment>
<keyword evidence="1 9" id="KW-0963">Cytoplasm</keyword>
<dbReference type="Proteomes" id="UP000324678">
    <property type="component" value="Chromosome"/>
</dbReference>
<evidence type="ECO:0000256" key="11">
    <source>
        <dbReference type="PIRSR" id="PIRSR006246-2"/>
    </source>
</evidence>
<keyword evidence="6 9" id="KW-0456">Lyase</keyword>
<dbReference type="CDD" id="cd06919">
    <property type="entry name" value="Asp_decarbox"/>
    <property type="match status" value="1"/>
</dbReference>
<dbReference type="NCBIfam" id="TIGR00223">
    <property type="entry name" value="panD"/>
    <property type="match status" value="1"/>
</dbReference>
<keyword evidence="3 9" id="KW-0210">Decarboxylase</keyword>
<dbReference type="SUPFAM" id="SSF50692">
    <property type="entry name" value="ADC-like"/>
    <property type="match status" value="1"/>
</dbReference>
<evidence type="ECO:0000256" key="6">
    <source>
        <dbReference type="ARBA" id="ARBA00023239"/>
    </source>
</evidence>
<keyword evidence="2 9" id="KW-0566">Pantothenate biosynthesis</keyword>
<evidence type="ECO:0000256" key="12">
    <source>
        <dbReference type="PIRSR" id="PIRSR006246-3"/>
    </source>
</evidence>
<proteinExistence type="inferred from homology"/>
<keyword evidence="7 9" id="KW-0704">Schiff base</keyword>
<dbReference type="PANTHER" id="PTHR21012">
    <property type="entry name" value="ASPARTATE 1-DECARBOXYLASE"/>
    <property type="match status" value="1"/>
</dbReference>
<comment type="pathway">
    <text evidence="9">Cofactor biosynthesis; (R)-pantothenate biosynthesis; beta-alanine from L-aspartate: step 1/1.</text>
</comment>
<comment type="subcellular location">
    <subcellularLocation>
        <location evidence="9">Cytoplasm</location>
    </subcellularLocation>
</comment>
<protein>
    <recommendedName>
        <fullName evidence="9">Aspartate 1-decarboxylase</fullName>
        <ecNumber evidence="9">4.1.1.11</ecNumber>
    </recommendedName>
    <alternativeName>
        <fullName evidence="9">Aspartate alpha-decarboxylase</fullName>
    </alternativeName>
    <component>
        <recommendedName>
            <fullName evidence="9">Aspartate 1-decarboxylase beta chain</fullName>
        </recommendedName>
    </component>
    <component>
        <recommendedName>
            <fullName evidence="9">Aspartate 1-decarboxylase alpha chain</fullName>
        </recommendedName>
    </component>
</protein>
<dbReference type="OrthoDB" id="9803983at2"/>
<evidence type="ECO:0000256" key="8">
    <source>
        <dbReference type="ARBA" id="ARBA00023317"/>
    </source>
</evidence>
<feature type="chain" id="PRO_5023213187" description="Aspartate 1-decarboxylase beta chain" evidence="9 13">
    <location>
        <begin position="1"/>
        <end position="27"/>
    </location>
</feature>
<comment type="subunit">
    <text evidence="9">Heterooctamer of four alpha and four beta subunits.</text>
</comment>
<name>A0A5C1YHM0_9MICO</name>
<dbReference type="KEGG" id="ail:FLP10_11160"/>
<comment type="catalytic activity">
    <reaction evidence="9">
        <text>L-aspartate + H(+) = beta-alanine + CO2</text>
        <dbReference type="Rhea" id="RHEA:19497"/>
        <dbReference type="ChEBI" id="CHEBI:15378"/>
        <dbReference type="ChEBI" id="CHEBI:16526"/>
        <dbReference type="ChEBI" id="CHEBI:29991"/>
        <dbReference type="ChEBI" id="CHEBI:57966"/>
        <dbReference type="EC" id="4.1.1.11"/>
    </reaction>
</comment>
<feature type="modified residue" description="Pyruvic acid (Ser)" evidence="9 12">
    <location>
        <position position="28"/>
    </location>
</feature>
<dbReference type="Gene3D" id="2.40.40.20">
    <property type="match status" value="1"/>
</dbReference>
<dbReference type="InterPro" id="IPR003190">
    <property type="entry name" value="Asp_decarbox"/>
</dbReference>
<keyword evidence="5 9" id="KW-0865">Zymogen</keyword>
<dbReference type="PANTHER" id="PTHR21012:SF0">
    <property type="entry name" value="ASPARTATE 1-DECARBOXYLASE"/>
    <property type="match status" value="1"/>
</dbReference>
<evidence type="ECO:0000256" key="9">
    <source>
        <dbReference type="HAMAP-Rule" id="MF_00446"/>
    </source>
</evidence>
<keyword evidence="4 9" id="KW-0068">Autocatalytic cleavage</keyword>
<feature type="active site" description="Proton donor" evidence="9 10">
    <location>
        <position position="61"/>
    </location>
</feature>
<comment type="similarity">
    <text evidence="9">Belongs to the PanD family.</text>
</comment>
<dbReference type="HAMAP" id="MF_00446">
    <property type="entry name" value="PanD"/>
    <property type="match status" value="1"/>
</dbReference>
<evidence type="ECO:0000256" key="4">
    <source>
        <dbReference type="ARBA" id="ARBA00022813"/>
    </source>
</evidence>
<dbReference type="GO" id="GO:0015940">
    <property type="term" value="P:pantothenate biosynthetic process"/>
    <property type="evidence" value="ECO:0007669"/>
    <property type="project" value="UniProtKB-UniRule"/>
</dbReference>
<feature type="active site" description="Schiff-base intermediate with substrate; via pyruvic acid" evidence="9 10">
    <location>
        <position position="28"/>
    </location>
</feature>
<dbReference type="GO" id="GO:0006523">
    <property type="term" value="P:alanine biosynthetic process"/>
    <property type="evidence" value="ECO:0007669"/>
    <property type="project" value="InterPro"/>
</dbReference>
<comment type="PTM">
    <text evidence="9 12">Is synthesized initially as an inactive proenzyme, which is activated by self-cleavage at a specific serine bond to produce a beta-subunit with a hydroxyl group at its C-terminus and an alpha-subunit with a pyruvoyl group at its N-terminus.</text>
</comment>
<dbReference type="InterPro" id="IPR009010">
    <property type="entry name" value="Asp_de-COase-like_dom_sf"/>
</dbReference>
<comment type="cofactor">
    <cofactor evidence="9 10">
        <name>pyruvate</name>
        <dbReference type="ChEBI" id="CHEBI:15361"/>
    </cofactor>
    <text evidence="9 10">Binds 1 pyruvoyl group covalently per subunit.</text>
</comment>
<evidence type="ECO:0000313" key="14">
    <source>
        <dbReference type="EMBL" id="QEO14910.1"/>
    </source>
</evidence>
<evidence type="ECO:0000256" key="3">
    <source>
        <dbReference type="ARBA" id="ARBA00022793"/>
    </source>
</evidence>
<evidence type="ECO:0000256" key="13">
    <source>
        <dbReference type="PIRSR" id="PIRSR006246-5"/>
    </source>
</evidence>
<evidence type="ECO:0000256" key="2">
    <source>
        <dbReference type="ARBA" id="ARBA00022655"/>
    </source>
</evidence>
<feature type="binding site" evidence="9 11">
    <location>
        <position position="60"/>
    </location>
    <ligand>
        <name>substrate</name>
    </ligand>
</feature>